<gene>
    <name evidence="1" type="ORF">N7330_18790</name>
</gene>
<evidence type="ECO:0000313" key="2">
    <source>
        <dbReference type="Proteomes" id="UP001158297"/>
    </source>
</evidence>
<organism evidence="1 2">
    <name type="scientific">Comamonas aquatica</name>
    <dbReference type="NCBI Taxonomy" id="225991"/>
    <lineage>
        <taxon>Bacteria</taxon>
        <taxon>Pseudomonadati</taxon>
        <taxon>Pseudomonadota</taxon>
        <taxon>Betaproteobacteria</taxon>
        <taxon>Burkholderiales</taxon>
        <taxon>Comamonadaceae</taxon>
        <taxon>Comamonas</taxon>
    </lineage>
</organism>
<evidence type="ECO:0000313" key="1">
    <source>
        <dbReference type="EMBL" id="MDH0365071.1"/>
    </source>
</evidence>
<proteinExistence type="predicted"/>
<dbReference type="RefSeq" id="WP_155895611.1">
    <property type="nucleotide sequence ID" value="NZ_CP016603.1"/>
</dbReference>
<dbReference type="Proteomes" id="UP001158297">
    <property type="component" value="Unassembled WGS sequence"/>
</dbReference>
<dbReference type="AlphaFoldDB" id="A0AA42L8Y8"/>
<protein>
    <submittedName>
        <fullName evidence="1">Uncharacterized protein</fullName>
    </submittedName>
</protein>
<dbReference type="EMBL" id="JAODZU010000036">
    <property type="protein sequence ID" value="MDH0365071.1"/>
    <property type="molecule type" value="Genomic_DNA"/>
</dbReference>
<comment type="caution">
    <text evidence="1">The sequence shown here is derived from an EMBL/GenBank/DDBJ whole genome shotgun (WGS) entry which is preliminary data.</text>
</comment>
<accession>A0AA42L8Y8</accession>
<sequence>MDEYLGSRIPLGWNDEDVYLHSAYVGLFRASLVVSIDKIRTRQGKHSVDCRLLTQEDVALLQRALKTALRWMARRHSCSANRRLYVEMLKTQRSIEKYVAALASTTSQAVVVLAKMDLVEGYGSSWAAMAGKGDPSHIGVQPYLAFFKTASKYIAMLQKTWPESLIGHFAKVTRSDQGAPQCVILLFLQPESGAYSWKTKLQALHVDFNKQRTAKLYDPSRITVTDLTQPIRKQSGVRTQQFRQLIEDLFVKELRYRRLNLPARRRSWSKGGDKG</sequence>
<dbReference type="GeneID" id="74939308"/>
<reference evidence="1" key="1">
    <citation type="submission" date="2022-09" db="EMBL/GenBank/DDBJ databases">
        <title>Intensive care unit water sources are persistently colonized with multi-drug resistant bacteria and are the site of extensive horizontal gene transfer of antibiotic resistance genes.</title>
        <authorList>
            <person name="Diorio-Toth L."/>
        </authorList>
    </citation>
    <scope>NUCLEOTIDE SEQUENCE</scope>
    <source>
        <strain evidence="1">GD04130</strain>
    </source>
</reference>
<name>A0AA42L8Y8_9BURK</name>